<feature type="region of interest" description="Disordered" evidence="1">
    <location>
        <begin position="390"/>
        <end position="476"/>
    </location>
</feature>
<feature type="non-terminal residue" evidence="2">
    <location>
        <position position="1"/>
    </location>
</feature>
<feature type="compositionally biased region" description="Basic and acidic residues" evidence="1">
    <location>
        <begin position="445"/>
        <end position="457"/>
    </location>
</feature>
<organism evidence="2 3">
    <name type="scientific">Lentinus brumalis</name>
    <dbReference type="NCBI Taxonomy" id="2498619"/>
    <lineage>
        <taxon>Eukaryota</taxon>
        <taxon>Fungi</taxon>
        <taxon>Dikarya</taxon>
        <taxon>Basidiomycota</taxon>
        <taxon>Agaricomycotina</taxon>
        <taxon>Agaricomycetes</taxon>
        <taxon>Polyporales</taxon>
        <taxon>Polyporaceae</taxon>
        <taxon>Lentinus</taxon>
    </lineage>
</organism>
<evidence type="ECO:0000313" key="3">
    <source>
        <dbReference type="Proteomes" id="UP000256964"/>
    </source>
</evidence>
<evidence type="ECO:0000313" key="2">
    <source>
        <dbReference type="EMBL" id="RDX41363.1"/>
    </source>
</evidence>
<name>A0A371CM55_9APHY</name>
<feature type="compositionally biased region" description="Basic and acidic residues" evidence="1">
    <location>
        <begin position="401"/>
        <end position="414"/>
    </location>
</feature>
<gene>
    <name evidence="2" type="ORF">OH76DRAFT_1364689</name>
</gene>
<protein>
    <submittedName>
        <fullName evidence="2">Uncharacterized protein</fullName>
    </submittedName>
</protein>
<sequence length="509" mass="56392">MSTPGQEIPPAPRPKLPKFKKYPRVDVAPPSEAAGSTAPAESRHHTRRTCADSHSPSDPASVAEPLHPPADPTLPLTLRRNRFGAPPPVTKAHDAKVASPNVNGDFVITSPNTEYVPEYPVEREVIHTFRDGRWGLHEYSRWPQAHVEGMLHVACIPRRPSPPDVPSVLWATLLPESHWEEDPDIAVSGFGYIKRDTRDELEAAAEAAIRGYESIPEVQAIVRRYGDFLCMILRQVVDRMTHLPSVASRAVAVAAHVQRVCLELAGLKTYLEIVVPRLHSRDNFSERVLDVVGAFLNEGSDVYTWWRAGLPYWLVQPLRRQMPVWRVVEPEKLSTLSSILVDPPILHARGAFIGATNFTGNWLSSMVMSVSKHVSGSHLAQLNLVAVPALPSTDPTSSKRPRIEAGEVRGEHLSMRAAPLPTPVAPEKKKRRRHKRRPQASGSRVELEDGEHEHGRDGQSVPSSAEAPSVLDQPARNFTPPAFYDIPQVWERALRAVSPVKHTEAGALY</sequence>
<reference evidence="2 3" key="1">
    <citation type="journal article" date="2018" name="Biotechnol. Biofuels">
        <title>Integrative visual omics of the white-rot fungus Polyporus brumalis exposes the biotechnological potential of its oxidative enzymes for delignifying raw plant biomass.</title>
        <authorList>
            <person name="Miyauchi S."/>
            <person name="Rancon A."/>
            <person name="Drula E."/>
            <person name="Hage H."/>
            <person name="Chaduli D."/>
            <person name="Favel A."/>
            <person name="Grisel S."/>
            <person name="Henrissat B."/>
            <person name="Herpoel-Gimbert I."/>
            <person name="Ruiz-Duenas F.J."/>
            <person name="Chevret D."/>
            <person name="Hainaut M."/>
            <person name="Lin J."/>
            <person name="Wang M."/>
            <person name="Pangilinan J."/>
            <person name="Lipzen A."/>
            <person name="Lesage-Meessen L."/>
            <person name="Navarro D."/>
            <person name="Riley R."/>
            <person name="Grigoriev I.V."/>
            <person name="Zhou S."/>
            <person name="Raouche S."/>
            <person name="Rosso M.N."/>
        </authorList>
    </citation>
    <scope>NUCLEOTIDE SEQUENCE [LARGE SCALE GENOMIC DNA]</scope>
    <source>
        <strain evidence="2 3">BRFM 1820</strain>
    </source>
</reference>
<accession>A0A371CM55</accession>
<dbReference type="OrthoDB" id="2750966at2759"/>
<feature type="region of interest" description="Disordered" evidence="1">
    <location>
        <begin position="1"/>
        <end position="94"/>
    </location>
</feature>
<proteinExistence type="predicted"/>
<keyword evidence="3" id="KW-1185">Reference proteome</keyword>
<feature type="compositionally biased region" description="Basic residues" evidence="1">
    <location>
        <begin position="428"/>
        <end position="438"/>
    </location>
</feature>
<dbReference type="EMBL" id="KZ857514">
    <property type="protein sequence ID" value="RDX41363.1"/>
    <property type="molecule type" value="Genomic_DNA"/>
</dbReference>
<dbReference type="AlphaFoldDB" id="A0A371CM55"/>
<dbReference type="Proteomes" id="UP000256964">
    <property type="component" value="Unassembled WGS sequence"/>
</dbReference>
<evidence type="ECO:0000256" key="1">
    <source>
        <dbReference type="SAM" id="MobiDB-lite"/>
    </source>
</evidence>